<organism evidence="2 3">
    <name type="scientific">Stephania cephalantha</name>
    <dbReference type="NCBI Taxonomy" id="152367"/>
    <lineage>
        <taxon>Eukaryota</taxon>
        <taxon>Viridiplantae</taxon>
        <taxon>Streptophyta</taxon>
        <taxon>Embryophyta</taxon>
        <taxon>Tracheophyta</taxon>
        <taxon>Spermatophyta</taxon>
        <taxon>Magnoliopsida</taxon>
        <taxon>Ranunculales</taxon>
        <taxon>Menispermaceae</taxon>
        <taxon>Menispermoideae</taxon>
        <taxon>Cissampelideae</taxon>
        <taxon>Stephania</taxon>
    </lineage>
</organism>
<feature type="coiled-coil region" evidence="1">
    <location>
        <begin position="53"/>
        <end position="80"/>
    </location>
</feature>
<keyword evidence="1" id="KW-0175">Coiled coil</keyword>
<evidence type="ECO:0000313" key="3">
    <source>
        <dbReference type="Proteomes" id="UP001419268"/>
    </source>
</evidence>
<proteinExistence type="predicted"/>
<evidence type="ECO:0000256" key="1">
    <source>
        <dbReference type="SAM" id="Coils"/>
    </source>
</evidence>
<reference evidence="2 3" key="1">
    <citation type="submission" date="2024-01" db="EMBL/GenBank/DDBJ databases">
        <title>Genome assemblies of Stephania.</title>
        <authorList>
            <person name="Yang L."/>
        </authorList>
    </citation>
    <scope>NUCLEOTIDE SEQUENCE [LARGE SCALE GENOMIC DNA]</scope>
    <source>
        <strain evidence="2">JXDWG</strain>
        <tissue evidence="2">Leaf</tissue>
    </source>
</reference>
<gene>
    <name evidence="2" type="ORF">Scep_020083</name>
</gene>
<keyword evidence="3" id="KW-1185">Reference proteome</keyword>
<dbReference type="EMBL" id="JBBNAG010000008">
    <property type="protein sequence ID" value="KAK9112564.1"/>
    <property type="molecule type" value="Genomic_DNA"/>
</dbReference>
<accession>A0AAP0IBY8</accession>
<protein>
    <submittedName>
        <fullName evidence="2">Uncharacterized protein</fullName>
    </submittedName>
</protein>
<comment type="caution">
    <text evidence="2">The sequence shown here is derived from an EMBL/GenBank/DDBJ whole genome shotgun (WGS) entry which is preliminary data.</text>
</comment>
<dbReference type="PANTHER" id="PTHR36316">
    <property type="entry name" value="OS06G0213900 PROTEIN"/>
    <property type="match status" value="1"/>
</dbReference>
<dbReference type="Proteomes" id="UP001419268">
    <property type="component" value="Unassembled WGS sequence"/>
</dbReference>
<dbReference type="AlphaFoldDB" id="A0AAP0IBY8"/>
<name>A0AAP0IBY8_9MAGN</name>
<sequence>MASSASSSSFENGKKRLGFMAHAMKRKDSFIQFFAITGILLLSMRSLGQKYRINDLQDENSALRDERDSLTERRNRIQRSLLDEAALDPTGLFASRLRVVFGNDRD</sequence>
<dbReference type="PANTHER" id="PTHR36316:SF1">
    <property type="entry name" value="OS06G0213900 PROTEIN"/>
    <property type="match status" value="1"/>
</dbReference>
<evidence type="ECO:0000313" key="2">
    <source>
        <dbReference type="EMBL" id="KAK9112564.1"/>
    </source>
</evidence>